<dbReference type="PANTHER" id="PTHR30441:SF4">
    <property type="entry name" value="PROTEIN ASMA"/>
    <property type="match status" value="1"/>
</dbReference>
<dbReference type="EMBL" id="AWXZ01000038">
    <property type="protein sequence ID" value="ESR23694.1"/>
    <property type="molecule type" value="Genomic_DNA"/>
</dbReference>
<dbReference type="GO" id="GO:0090313">
    <property type="term" value="P:regulation of protein targeting to membrane"/>
    <property type="evidence" value="ECO:0007669"/>
    <property type="project" value="TreeGrafter"/>
</dbReference>
<dbReference type="AlphaFoldDB" id="V4RE75"/>
<proteinExistence type="predicted"/>
<name>V4RE75_9HYPH</name>
<accession>V4RE75</accession>
<dbReference type="PANTHER" id="PTHR30441">
    <property type="entry name" value="DUF748 DOMAIN-CONTAINING PROTEIN"/>
    <property type="match status" value="1"/>
</dbReference>
<feature type="domain" description="AsmA" evidence="1">
    <location>
        <begin position="6"/>
        <end position="171"/>
    </location>
</feature>
<comment type="caution">
    <text evidence="2">The sequence shown here is derived from an EMBL/GenBank/DDBJ whole genome shotgun (WGS) entry which is preliminary data.</text>
</comment>
<dbReference type="GO" id="GO:0005886">
    <property type="term" value="C:plasma membrane"/>
    <property type="evidence" value="ECO:0007669"/>
    <property type="project" value="TreeGrafter"/>
</dbReference>
<keyword evidence="3" id="KW-1185">Reference proteome</keyword>
<sequence length="643" mass="67763">MALLRRLIFASFGAAFVLAVLLAVVSVLVSPEAVRARVVGQAAELTGLETVVRGRTRLSLFPHLRFELDDVAFLGKGGGQPIATADRLVGEFDAWKLLTGRLSLDTFTLVRPRVALVRAEDGTGNWEAGAGGLLGRAARGSEEAAEASRGARIGRLRIEDGRLAYHDEGSGLREEMSALSGKIVWPRLGRALESRLSGVWRGEIFNGEFSVAEPLRLLRKDPSDIGVRLDGAGTKLVFDGQASLVGDLLLDGTVDLTSASLRNALKLMGRSPDPGPGLNEIALRGRLHLIGGSASLSDAEVMLDGNRGEGTLELALGSDLPMVRGTLAYETVDLNEYRRGDVASLDGDRETAFALHADLIPDFVDALAFDVRISAARVLLGETALGRTAATLTSRRQALMLGVGETEVFGGIGAGTLNLTTIGGDPKWDFVIALDDMEVQPLLLSLGAFDALRGRGSFRFNGNAEGATAGEILQSLRGRGALKLVDGSVSLFDAGDLAEALRSGRADALVRAGDGTTSFRALSIPFTVSHGVVSTEELRLDAGEVELEGAGVMSLPQATLDARAVARLLEAEADDAAIAELPLVIRGKVSSPRIYPSADWLLEQVVPRAAADPIAFDAGALRGRVGGVASGERLPLRLRAVPR</sequence>
<dbReference type="eggNOG" id="COG2982">
    <property type="taxonomic scope" value="Bacteria"/>
</dbReference>
<evidence type="ECO:0000313" key="2">
    <source>
        <dbReference type="EMBL" id="ESR23694.1"/>
    </source>
</evidence>
<dbReference type="OrthoDB" id="5439561at2"/>
<evidence type="ECO:0000259" key="1">
    <source>
        <dbReference type="Pfam" id="PF05170"/>
    </source>
</evidence>
<dbReference type="Proteomes" id="UP000017819">
    <property type="component" value="Unassembled WGS sequence"/>
</dbReference>
<dbReference type="InterPro" id="IPR007844">
    <property type="entry name" value="AsmA"/>
</dbReference>
<dbReference type="RefSeq" id="WP_023433047.1">
    <property type="nucleotide sequence ID" value="NZ_AWXZ01000038.1"/>
</dbReference>
<dbReference type="InterPro" id="IPR052894">
    <property type="entry name" value="AsmA-related"/>
</dbReference>
<reference evidence="2 3" key="1">
    <citation type="journal article" date="2014" name="Genome Announc.">
        <title>Draft Genome Sequence of Lutibaculum baratangense Strain AMV1T, Isolated from a Mud Volcano in Andamans, India.</title>
        <authorList>
            <person name="Singh A."/>
            <person name="Sreenivas A."/>
            <person name="Sathyanarayana Reddy G."/>
            <person name="Pinnaka A.K."/>
            <person name="Shivaji S."/>
        </authorList>
    </citation>
    <scope>NUCLEOTIDE SEQUENCE [LARGE SCALE GENOMIC DNA]</scope>
    <source>
        <strain evidence="2 3">AMV1</strain>
    </source>
</reference>
<organism evidence="2 3">
    <name type="scientific">Lutibaculum baratangense AMV1</name>
    <dbReference type="NCBI Taxonomy" id="631454"/>
    <lineage>
        <taxon>Bacteria</taxon>
        <taxon>Pseudomonadati</taxon>
        <taxon>Pseudomonadota</taxon>
        <taxon>Alphaproteobacteria</taxon>
        <taxon>Hyphomicrobiales</taxon>
        <taxon>Tepidamorphaceae</taxon>
        <taxon>Lutibaculum</taxon>
    </lineage>
</organism>
<dbReference type="STRING" id="631454.N177_2924"/>
<protein>
    <recommendedName>
        <fullName evidence="1">AsmA domain-containing protein</fullName>
    </recommendedName>
</protein>
<gene>
    <name evidence="2" type="ORF">N177_2924</name>
</gene>
<evidence type="ECO:0000313" key="3">
    <source>
        <dbReference type="Proteomes" id="UP000017819"/>
    </source>
</evidence>
<dbReference type="Pfam" id="PF05170">
    <property type="entry name" value="AsmA"/>
    <property type="match status" value="1"/>
</dbReference>